<organism evidence="1 2">
    <name type="scientific">Novosphingobium aquae</name>
    <dbReference type="NCBI Taxonomy" id="3133435"/>
    <lineage>
        <taxon>Bacteria</taxon>
        <taxon>Pseudomonadati</taxon>
        <taxon>Pseudomonadota</taxon>
        <taxon>Alphaproteobacteria</taxon>
        <taxon>Sphingomonadales</taxon>
        <taxon>Sphingomonadaceae</taxon>
        <taxon>Novosphingobium</taxon>
    </lineage>
</organism>
<comment type="caution">
    <text evidence="1">The sequence shown here is derived from an EMBL/GenBank/DDBJ whole genome shotgun (WGS) entry which is preliminary data.</text>
</comment>
<reference evidence="1 2" key="1">
    <citation type="submission" date="2024-03" db="EMBL/GenBank/DDBJ databases">
        <authorList>
            <person name="Jo J.-H."/>
        </authorList>
    </citation>
    <scope>NUCLEOTIDE SEQUENCE [LARGE SCALE GENOMIC DNA]</scope>
    <source>
        <strain evidence="1 2">AS3R-12</strain>
    </source>
</reference>
<evidence type="ECO:0000313" key="2">
    <source>
        <dbReference type="Proteomes" id="UP001379235"/>
    </source>
</evidence>
<keyword evidence="2" id="KW-1185">Reference proteome</keyword>
<evidence type="ECO:0000313" key="1">
    <source>
        <dbReference type="EMBL" id="MEJ6009978.1"/>
    </source>
</evidence>
<protein>
    <recommendedName>
        <fullName evidence="3">Transposase</fullName>
    </recommendedName>
</protein>
<name>A0ABU8S7P0_9SPHN</name>
<sequence>MRTRLSICRKKARFASEAEALEVVFAADYPLRPYRCDRCDKFHLTSRTKGKRVPRDLVSTSPA</sequence>
<dbReference type="Proteomes" id="UP001379235">
    <property type="component" value="Unassembled WGS sequence"/>
</dbReference>
<gene>
    <name evidence="1" type="ORF">WG900_08595</name>
</gene>
<proteinExistence type="predicted"/>
<dbReference type="RefSeq" id="WP_339966317.1">
    <property type="nucleotide sequence ID" value="NZ_JBBHJY010000003.1"/>
</dbReference>
<dbReference type="EMBL" id="JBBHJY010000003">
    <property type="protein sequence ID" value="MEJ6009978.1"/>
    <property type="molecule type" value="Genomic_DNA"/>
</dbReference>
<accession>A0ABU8S7P0</accession>
<evidence type="ECO:0008006" key="3">
    <source>
        <dbReference type="Google" id="ProtNLM"/>
    </source>
</evidence>